<feature type="domain" description="DUF4116" evidence="1">
    <location>
        <begin position="93"/>
        <end position="141"/>
    </location>
</feature>
<reference evidence="2" key="2">
    <citation type="book" date="2010" name="PROCEEDINGS OF 13TH INTERNATIONAL CONFERENCE ON HARMFUL ALGAE" publisher="International Society For The Study of Harmful Algae" city="Hong Kong, China">
        <title>Dinoflagellate meta-transcriptomics enabled by spliced leader.</title>
        <editorList>
            <person name="Unknown A."/>
        </editorList>
        <authorList>
            <person name="Lin S."/>
            <person name="Zhang H."/>
        </authorList>
    </citation>
    <scope>NUCLEOTIDE SEQUENCE</scope>
    <source>
        <strain evidence="2">CCMP696</strain>
    </source>
</reference>
<feature type="non-terminal residue" evidence="2">
    <location>
        <position position="1"/>
    </location>
</feature>
<reference evidence="2" key="1">
    <citation type="submission" date="2008-12" db="EMBL/GenBank/DDBJ databases">
        <authorList>
            <person name="Zhang H."/>
            <person name="Lin S."/>
        </authorList>
    </citation>
    <scope>NUCLEOTIDE SEQUENCE</scope>
    <source>
        <strain evidence="2">CCMP696</strain>
    </source>
</reference>
<dbReference type="InterPro" id="IPR025197">
    <property type="entry name" value="DUF4116"/>
</dbReference>
<dbReference type="AlphaFoldDB" id="E8Z6Y2"/>
<organism evidence="2">
    <name type="scientific">Prorocentrum minimum</name>
    <name type="common">Dinoflagellate</name>
    <name type="synonym">Exuviaella minima</name>
    <dbReference type="NCBI Taxonomy" id="39449"/>
    <lineage>
        <taxon>Eukaryota</taxon>
        <taxon>Sar</taxon>
        <taxon>Alveolata</taxon>
        <taxon>Dinophyceae</taxon>
        <taxon>Prorocentrales</taxon>
        <taxon>Prorocentraceae</taxon>
        <taxon>Prorocentrum</taxon>
    </lineage>
</organism>
<name>E8Z6Y2_PROMN</name>
<dbReference type="Pfam" id="PF13475">
    <property type="entry name" value="DUF4116"/>
    <property type="match status" value="2"/>
</dbReference>
<evidence type="ECO:0000313" key="2">
    <source>
        <dbReference type="EMBL" id="ACU45212.1"/>
    </source>
</evidence>
<dbReference type="EMBL" id="FJ600196">
    <property type="protein sequence ID" value="ACU45212.1"/>
    <property type="molecule type" value="mRNA"/>
</dbReference>
<proteinExistence type="evidence at transcript level"/>
<sequence length="187" mass="20606">QDPRALQYARESLWEDPAFAVLCLRVSGGRAAPFLPAAHRQDRAVMMEAVALDGLALNRVYGTELRADAELVRVAVRQNWAALQFASEALRQDRELALEAVRISWEAVALLPAELHSDRGVMLEALRQSGEALRYAAEELRADPALVREAEERGWAVAATGEEGNYHSLNFAEEVRLPPMGSSSWAA</sequence>
<feature type="domain" description="DUF4116" evidence="1">
    <location>
        <begin position="42"/>
        <end position="91"/>
    </location>
</feature>
<accession>E8Z6Y2</accession>
<protein>
    <recommendedName>
        <fullName evidence="1">DUF4116 domain-containing protein</fullName>
    </recommendedName>
</protein>
<evidence type="ECO:0000259" key="1">
    <source>
        <dbReference type="Pfam" id="PF13475"/>
    </source>
</evidence>